<dbReference type="AlphaFoldDB" id="A0A1V6QD90"/>
<protein>
    <submittedName>
        <fullName evidence="1">Uncharacterized protein</fullName>
    </submittedName>
</protein>
<accession>A0A1V6QD90</accession>
<proteinExistence type="predicted"/>
<evidence type="ECO:0000313" key="2">
    <source>
        <dbReference type="Proteomes" id="UP000191672"/>
    </source>
</evidence>
<name>A0A1V6QD90_9EURO</name>
<evidence type="ECO:0000313" key="1">
    <source>
        <dbReference type="EMBL" id="OQD87190.1"/>
    </source>
</evidence>
<dbReference type="EMBL" id="MDYN01000006">
    <property type="protein sequence ID" value="OQD87190.1"/>
    <property type="molecule type" value="Genomic_DNA"/>
</dbReference>
<organism evidence="1 2">
    <name type="scientific">Penicillium antarcticum</name>
    <dbReference type="NCBI Taxonomy" id="416450"/>
    <lineage>
        <taxon>Eukaryota</taxon>
        <taxon>Fungi</taxon>
        <taxon>Dikarya</taxon>
        <taxon>Ascomycota</taxon>
        <taxon>Pezizomycotina</taxon>
        <taxon>Eurotiomycetes</taxon>
        <taxon>Eurotiomycetidae</taxon>
        <taxon>Eurotiales</taxon>
        <taxon>Aspergillaceae</taxon>
        <taxon>Penicillium</taxon>
    </lineage>
</organism>
<dbReference type="Proteomes" id="UP000191672">
    <property type="component" value="Unassembled WGS sequence"/>
</dbReference>
<keyword evidence="2" id="KW-1185">Reference proteome</keyword>
<gene>
    <name evidence="1" type="ORF">PENANT_c006G05215</name>
</gene>
<sequence length="52" mass="6113">MPNRVDVSRRKLLKEFNVSYVIFGRRLNDLGRSTWPSWHQECSGCRAGKYVV</sequence>
<reference evidence="2" key="1">
    <citation type="journal article" date="2017" name="Nat. Microbiol.">
        <title>Global analysis of biosynthetic gene clusters reveals vast potential of secondary metabolite production in Penicillium species.</title>
        <authorList>
            <person name="Nielsen J.C."/>
            <person name="Grijseels S."/>
            <person name="Prigent S."/>
            <person name="Ji B."/>
            <person name="Dainat J."/>
            <person name="Nielsen K.F."/>
            <person name="Frisvad J.C."/>
            <person name="Workman M."/>
            <person name="Nielsen J."/>
        </authorList>
    </citation>
    <scope>NUCLEOTIDE SEQUENCE [LARGE SCALE GENOMIC DNA]</scope>
    <source>
        <strain evidence="2">IBT 31811</strain>
    </source>
</reference>
<comment type="caution">
    <text evidence="1">The sequence shown here is derived from an EMBL/GenBank/DDBJ whole genome shotgun (WGS) entry which is preliminary data.</text>
</comment>